<comment type="similarity">
    <text evidence="1">Belongs to the peptidase C14B family.</text>
</comment>
<dbReference type="Pfam" id="PF00656">
    <property type="entry name" value="Peptidase_C14"/>
    <property type="match status" value="1"/>
</dbReference>
<dbReference type="Gene3D" id="3.40.50.1460">
    <property type="match status" value="1"/>
</dbReference>
<reference evidence="3" key="1">
    <citation type="journal article" date="2021" name="Nat. Commun.">
        <title>Genetic determinants of endophytism in the Arabidopsis root mycobiome.</title>
        <authorList>
            <person name="Mesny F."/>
            <person name="Miyauchi S."/>
            <person name="Thiergart T."/>
            <person name="Pickel B."/>
            <person name="Atanasova L."/>
            <person name="Karlsson M."/>
            <person name="Huettel B."/>
            <person name="Barry K.W."/>
            <person name="Haridas S."/>
            <person name="Chen C."/>
            <person name="Bauer D."/>
            <person name="Andreopoulos W."/>
            <person name="Pangilinan J."/>
            <person name="LaButti K."/>
            <person name="Riley R."/>
            <person name="Lipzen A."/>
            <person name="Clum A."/>
            <person name="Drula E."/>
            <person name="Henrissat B."/>
            <person name="Kohler A."/>
            <person name="Grigoriev I.V."/>
            <person name="Martin F.M."/>
            <person name="Hacquard S."/>
        </authorList>
    </citation>
    <scope>NUCLEOTIDE SEQUENCE</scope>
    <source>
        <strain evidence="3">MPI-SDFR-AT-0068</strain>
    </source>
</reference>
<dbReference type="InterPro" id="IPR011600">
    <property type="entry name" value="Pept_C14_caspase"/>
</dbReference>
<dbReference type="OrthoDB" id="3223806at2759"/>
<accession>A0A8K0S6G1</accession>
<comment type="caution">
    <text evidence="3">The sequence shown here is derived from an EMBL/GenBank/DDBJ whole genome shotgun (WGS) entry which is preliminary data.</text>
</comment>
<evidence type="ECO:0000313" key="4">
    <source>
        <dbReference type="Proteomes" id="UP000813427"/>
    </source>
</evidence>
<feature type="domain" description="Peptidase C14 caspase" evidence="2">
    <location>
        <begin position="118"/>
        <end position="329"/>
    </location>
</feature>
<gene>
    <name evidence="3" type="ORF">BKA59DRAFT_498907</name>
</gene>
<evidence type="ECO:0000259" key="2">
    <source>
        <dbReference type="Pfam" id="PF00656"/>
    </source>
</evidence>
<dbReference type="GO" id="GO:0006508">
    <property type="term" value="P:proteolysis"/>
    <property type="evidence" value="ECO:0007669"/>
    <property type="project" value="InterPro"/>
</dbReference>
<dbReference type="GO" id="GO:0005737">
    <property type="term" value="C:cytoplasm"/>
    <property type="evidence" value="ECO:0007669"/>
    <property type="project" value="TreeGrafter"/>
</dbReference>
<name>A0A8K0S6G1_9HYPO</name>
<dbReference type="EMBL" id="JAGPXF010000002">
    <property type="protein sequence ID" value="KAH7256258.1"/>
    <property type="molecule type" value="Genomic_DNA"/>
</dbReference>
<organism evidence="3 4">
    <name type="scientific">Fusarium tricinctum</name>
    <dbReference type="NCBI Taxonomy" id="61284"/>
    <lineage>
        <taxon>Eukaryota</taxon>
        <taxon>Fungi</taxon>
        <taxon>Dikarya</taxon>
        <taxon>Ascomycota</taxon>
        <taxon>Pezizomycotina</taxon>
        <taxon>Sordariomycetes</taxon>
        <taxon>Hypocreomycetidae</taxon>
        <taxon>Hypocreales</taxon>
        <taxon>Nectriaceae</taxon>
        <taxon>Fusarium</taxon>
        <taxon>Fusarium tricinctum species complex</taxon>
    </lineage>
</organism>
<dbReference type="AlphaFoldDB" id="A0A8K0S6G1"/>
<protein>
    <recommendedName>
        <fullName evidence="2">Peptidase C14 caspase domain-containing protein</fullName>
    </recommendedName>
</protein>
<proteinExistence type="inferred from homology"/>
<dbReference type="Proteomes" id="UP000813427">
    <property type="component" value="Unassembled WGS sequence"/>
</dbReference>
<dbReference type="PANTHER" id="PTHR48104">
    <property type="entry name" value="METACASPASE-4"/>
    <property type="match status" value="1"/>
</dbReference>
<dbReference type="GO" id="GO:0004197">
    <property type="term" value="F:cysteine-type endopeptidase activity"/>
    <property type="evidence" value="ECO:0007669"/>
    <property type="project" value="InterPro"/>
</dbReference>
<evidence type="ECO:0000256" key="1">
    <source>
        <dbReference type="ARBA" id="ARBA00009005"/>
    </source>
</evidence>
<evidence type="ECO:0000313" key="3">
    <source>
        <dbReference type="EMBL" id="KAH7256258.1"/>
    </source>
</evidence>
<keyword evidence="4" id="KW-1185">Reference proteome</keyword>
<dbReference type="PANTHER" id="PTHR48104:SF30">
    <property type="entry name" value="METACASPASE-1"/>
    <property type="match status" value="1"/>
</dbReference>
<sequence>MSSSSEPAETPEEKEWVVNDVSVTGGKRPHITVYSEVAGLSVGDNVYLLKDDGSREGPYLVATAPVAGRCTLCYDDGTPFRNNEEIDSQSVPINIQTFTATPSSDAETGPAEEPSLWPTYSNVTAALRELAARAEPGHCVYLHFSGHGTRKEAVSKFSNETTGDLALVLLDGEHARETRGYGGHQLAMVLNAMVKKGVIVTVVLDCCFAASIYRLDRPNIRFMPLNEIDFVIDDSTPCEMEEDHSGYRDISARSNWLMDPKGYAILAACGPQEEASEISCHEEVSGALSFFLHRSLIDYGINQRHKDVFYRLCSNMQADSVDQTPVLRGNKDQEFFGLHTLKTKRPVIPVFKSSQGFVLQAGYAHGVEKDDDFIIYPSSVVDRNAALHDNMISARVGTVGPLTSYLELTNGDLSNESSSEEFQASFDINISNRAGDQFSPGQLIHAEESDGKYMFELVVQNNSCRELYLYVFNLGPHWQVEDINHNGAELIPPLESGPGFKNRFTKKLRTMVPPEMKARGLFQCDDTLKIFVTSHPTSFDLLELPKIGSSPKKQATISRDRSGKECAEEWVALNFSLRTSSALPAEIAE</sequence>
<dbReference type="InterPro" id="IPR050452">
    <property type="entry name" value="Metacaspase"/>
</dbReference>